<dbReference type="Gene3D" id="3.20.20.80">
    <property type="entry name" value="Glycosidases"/>
    <property type="match status" value="2"/>
</dbReference>
<keyword evidence="10" id="KW-1185">Reference proteome</keyword>
<evidence type="ECO:0000256" key="5">
    <source>
        <dbReference type="ARBA" id="ARBA00023295"/>
    </source>
</evidence>
<evidence type="ECO:0000256" key="6">
    <source>
        <dbReference type="RuleBase" id="RU004335"/>
    </source>
</evidence>
<dbReference type="EMBL" id="JAKOGI010000566">
    <property type="protein sequence ID" value="KAJ8433009.1"/>
    <property type="molecule type" value="Genomic_DNA"/>
</dbReference>
<dbReference type="AlphaFoldDB" id="A0A9Q1JXR6"/>
<gene>
    <name evidence="9" type="ORF">Cgig2_010985</name>
</gene>
<protein>
    <recommendedName>
        <fullName evidence="8">X8 domain-containing protein</fullName>
    </recommendedName>
</protein>
<keyword evidence="2 7" id="KW-0732">Signal</keyword>
<accession>A0A9Q1JXR6</accession>
<dbReference type="SUPFAM" id="SSF51445">
    <property type="entry name" value="(Trans)glycosidases"/>
    <property type="match status" value="1"/>
</dbReference>
<feature type="chain" id="PRO_5040496449" description="X8 domain-containing protein" evidence="7">
    <location>
        <begin position="30"/>
        <end position="421"/>
    </location>
</feature>
<dbReference type="InterPro" id="IPR000490">
    <property type="entry name" value="Glyco_hydro_17"/>
</dbReference>
<feature type="domain" description="X8" evidence="8">
    <location>
        <begin position="300"/>
        <end position="372"/>
    </location>
</feature>
<dbReference type="Pfam" id="PF07983">
    <property type="entry name" value="X8"/>
    <property type="match status" value="1"/>
</dbReference>
<comment type="similarity">
    <text evidence="1 6">Belongs to the glycosyl hydrolase 17 family.</text>
</comment>
<sequence length="421" mass="46653">MNLCRIKTKSFIILLWLVIAAVVLKQGEAAIGVNWEMISHHRLSPKMAVDLLKENKISKVKLFDTDLHVVNALRGSSIQVMVGIPNEMLSLLSSSPAADDLWVRQNLTTHLSAKPPIDISLEGPIDHHPSGLAQRLDAQCEDESPTRLCAAIKPPWKKSSLVKANLAGSIKLVVPCNADAYESSVASRVAFRLDLMQIMTQLVSFLYTNGSPFSNRTAFNQSLINHALSNKRTPLRSGVPPMDIYLFRLLDEGAKSTLPDNFKRHCGIFLFDRQAKYALNLGLGTGLLRNAQDVRHLPSRWCVANPSKDLSAIANHFKLACSVVDCTTLSYNRSCNGISEKRNISYAFNSYYQLQKFGMVTILDPSVGDCRFLSVTNTDAASSSGGHCGIWIISRILIFMGVFMVLLLEEKDFRSCLLLEE</sequence>
<dbReference type="InterPro" id="IPR044965">
    <property type="entry name" value="Glyco_hydro_17_plant"/>
</dbReference>
<dbReference type="Pfam" id="PF00332">
    <property type="entry name" value="Glyco_hydro_17"/>
    <property type="match status" value="1"/>
</dbReference>
<proteinExistence type="inferred from homology"/>
<dbReference type="GO" id="GO:0004553">
    <property type="term" value="F:hydrolase activity, hydrolyzing O-glycosyl compounds"/>
    <property type="evidence" value="ECO:0007669"/>
    <property type="project" value="InterPro"/>
</dbReference>
<comment type="caution">
    <text evidence="9">The sequence shown here is derived from an EMBL/GenBank/DDBJ whole genome shotgun (WGS) entry which is preliminary data.</text>
</comment>
<evidence type="ECO:0000256" key="2">
    <source>
        <dbReference type="ARBA" id="ARBA00022729"/>
    </source>
</evidence>
<keyword evidence="3" id="KW-0378">Hydrolase</keyword>
<dbReference type="OrthoDB" id="421038at2759"/>
<dbReference type="Proteomes" id="UP001153076">
    <property type="component" value="Unassembled WGS sequence"/>
</dbReference>
<feature type="signal peptide" evidence="7">
    <location>
        <begin position="1"/>
        <end position="29"/>
    </location>
</feature>
<evidence type="ECO:0000256" key="1">
    <source>
        <dbReference type="ARBA" id="ARBA00008773"/>
    </source>
</evidence>
<evidence type="ECO:0000256" key="3">
    <source>
        <dbReference type="ARBA" id="ARBA00022801"/>
    </source>
</evidence>
<evidence type="ECO:0000256" key="7">
    <source>
        <dbReference type="SAM" id="SignalP"/>
    </source>
</evidence>
<dbReference type="InterPro" id="IPR017853">
    <property type="entry name" value="GH"/>
</dbReference>
<evidence type="ECO:0000313" key="9">
    <source>
        <dbReference type="EMBL" id="KAJ8433009.1"/>
    </source>
</evidence>
<evidence type="ECO:0000259" key="8">
    <source>
        <dbReference type="SMART" id="SM00768"/>
    </source>
</evidence>
<dbReference type="GO" id="GO:0005975">
    <property type="term" value="P:carbohydrate metabolic process"/>
    <property type="evidence" value="ECO:0007669"/>
    <property type="project" value="InterPro"/>
</dbReference>
<keyword evidence="4" id="KW-1015">Disulfide bond</keyword>
<reference evidence="9" key="1">
    <citation type="submission" date="2022-04" db="EMBL/GenBank/DDBJ databases">
        <title>Carnegiea gigantea Genome sequencing and assembly v2.</title>
        <authorList>
            <person name="Copetti D."/>
            <person name="Sanderson M.J."/>
            <person name="Burquez A."/>
            <person name="Wojciechowski M.F."/>
        </authorList>
    </citation>
    <scope>NUCLEOTIDE SEQUENCE</scope>
    <source>
        <strain evidence="9">SGP5-SGP5p</strain>
        <tissue evidence="9">Aerial part</tissue>
    </source>
</reference>
<dbReference type="PANTHER" id="PTHR32227">
    <property type="entry name" value="GLUCAN ENDO-1,3-BETA-GLUCOSIDASE BG1-RELATED-RELATED"/>
    <property type="match status" value="1"/>
</dbReference>
<organism evidence="9 10">
    <name type="scientific">Carnegiea gigantea</name>
    <dbReference type="NCBI Taxonomy" id="171969"/>
    <lineage>
        <taxon>Eukaryota</taxon>
        <taxon>Viridiplantae</taxon>
        <taxon>Streptophyta</taxon>
        <taxon>Embryophyta</taxon>
        <taxon>Tracheophyta</taxon>
        <taxon>Spermatophyta</taxon>
        <taxon>Magnoliopsida</taxon>
        <taxon>eudicotyledons</taxon>
        <taxon>Gunneridae</taxon>
        <taxon>Pentapetalae</taxon>
        <taxon>Caryophyllales</taxon>
        <taxon>Cactineae</taxon>
        <taxon>Cactaceae</taxon>
        <taxon>Cactoideae</taxon>
        <taxon>Echinocereeae</taxon>
        <taxon>Carnegiea</taxon>
    </lineage>
</organism>
<evidence type="ECO:0000313" key="10">
    <source>
        <dbReference type="Proteomes" id="UP001153076"/>
    </source>
</evidence>
<keyword evidence="5" id="KW-0326">Glycosidase</keyword>
<dbReference type="InterPro" id="IPR012946">
    <property type="entry name" value="X8"/>
</dbReference>
<dbReference type="SMART" id="SM00768">
    <property type="entry name" value="X8"/>
    <property type="match status" value="1"/>
</dbReference>
<name>A0A9Q1JXR6_9CARY</name>
<evidence type="ECO:0000256" key="4">
    <source>
        <dbReference type="ARBA" id="ARBA00023157"/>
    </source>
</evidence>